<dbReference type="PANTHER" id="PTHR46072:SF8">
    <property type="entry name" value="AMIDASE DOMAIN-CONTAINING PROTEIN"/>
    <property type="match status" value="1"/>
</dbReference>
<feature type="domain" description="Amidase" evidence="6">
    <location>
        <begin position="85"/>
        <end position="549"/>
    </location>
</feature>
<evidence type="ECO:0000256" key="5">
    <source>
        <dbReference type="SAM" id="MobiDB-lite"/>
    </source>
</evidence>
<gene>
    <name evidence="7" type="ORF">B0T16DRAFT_494116</name>
</gene>
<feature type="active site" description="Charge relay system" evidence="3">
    <location>
        <position position="225"/>
    </location>
</feature>
<organism evidence="7 8">
    <name type="scientific">Cercophora newfieldiana</name>
    <dbReference type="NCBI Taxonomy" id="92897"/>
    <lineage>
        <taxon>Eukaryota</taxon>
        <taxon>Fungi</taxon>
        <taxon>Dikarya</taxon>
        <taxon>Ascomycota</taxon>
        <taxon>Pezizomycotina</taxon>
        <taxon>Sordariomycetes</taxon>
        <taxon>Sordariomycetidae</taxon>
        <taxon>Sordariales</taxon>
        <taxon>Lasiosphaeriaceae</taxon>
        <taxon>Cercophora</taxon>
    </lineage>
</organism>
<proteinExistence type="inferred from homology"/>
<dbReference type="PANTHER" id="PTHR46072">
    <property type="entry name" value="AMIDASE-RELATED-RELATED"/>
    <property type="match status" value="1"/>
</dbReference>
<feature type="active site" description="Acyl-ester intermediate" evidence="3">
    <location>
        <position position="249"/>
    </location>
</feature>
<dbReference type="AlphaFoldDB" id="A0AA40CLM9"/>
<evidence type="ECO:0000256" key="4">
    <source>
        <dbReference type="PIRSR" id="PIRSR001221-2"/>
    </source>
</evidence>
<dbReference type="Gene3D" id="3.90.1300.10">
    <property type="entry name" value="Amidase signature (AS) domain"/>
    <property type="match status" value="1"/>
</dbReference>
<dbReference type="InterPro" id="IPR036928">
    <property type="entry name" value="AS_sf"/>
</dbReference>
<evidence type="ECO:0000256" key="3">
    <source>
        <dbReference type="PIRSR" id="PIRSR001221-1"/>
    </source>
</evidence>
<dbReference type="InterPro" id="IPR023631">
    <property type="entry name" value="Amidase_dom"/>
</dbReference>
<comment type="caution">
    <text evidence="7">The sequence shown here is derived from an EMBL/GenBank/DDBJ whole genome shotgun (WGS) entry which is preliminary data.</text>
</comment>
<dbReference type="SUPFAM" id="SSF75304">
    <property type="entry name" value="Amidase signature (AS) enzymes"/>
    <property type="match status" value="1"/>
</dbReference>
<reference evidence="7" key="1">
    <citation type="submission" date="2023-06" db="EMBL/GenBank/DDBJ databases">
        <title>Genome-scale phylogeny and comparative genomics of the fungal order Sordariales.</title>
        <authorList>
            <consortium name="Lawrence Berkeley National Laboratory"/>
            <person name="Hensen N."/>
            <person name="Bonometti L."/>
            <person name="Westerberg I."/>
            <person name="Brannstrom I.O."/>
            <person name="Guillou S."/>
            <person name="Cros-Aarteil S."/>
            <person name="Calhoun S."/>
            <person name="Haridas S."/>
            <person name="Kuo A."/>
            <person name="Mondo S."/>
            <person name="Pangilinan J."/>
            <person name="Riley R."/>
            <person name="Labutti K."/>
            <person name="Andreopoulos B."/>
            <person name="Lipzen A."/>
            <person name="Chen C."/>
            <person name="Yanf M."/>
            <person name="Daum C."/>
            <person name="Ng V."/>
            <person name="Clum A."/>
            <person name="Steindorff A."/>
            <person name="Ohm R."/>
            <person name="Martin F."/>
            <person name="Silar P."/>
            <person name="Natvig D."/>
            <person name="Lalanne C."/>
            <person name="Gautier V."/>
            <person name="Ament-Velasquez S.L."/>
            <person name="Kruys A."/>
            <person name="Hutchinson M.I."/>
            <person name="Powell A.J."/>
            <person name="Barry K."/>
            <person name="Miller A.N."/>
            <person name="Grigoriev I.V."/>
            <person name="Debuchy R."/>
            <person name="Gladieux P."/>
            <person name="Thoren M.H."/>
            <person name="Johannesson H."/>
        </authorList>
    </citation>
    <scope>NUCLEOTIDE SEQUENCE</scope>
    <source>
        <strain evidence="7">SMH2532-1</strain>
    </source>
</reference>
<feature type="binding site" evidence="4">
    <location>
        <begin position="246"/>
        <end position="249"/>
    </location>
    <ligand>
        <name>substrate</name>
    </ligand>
</feature>
<comment type="similarity">
    <text evidence="1">Belongs to the amidase family.</text>
</comment>
<keyword evidence="8" id="KW-1185">Reference proteome</keyword>
<dbReference type="GO" id="GO:0016787">
    <property type="term" value="F:hydrolase activity"/>
    <property type="evidence" value="ECO:0007669"/>
    <property type="project" value="UniProtKB-KW"/>
</dbReference>
<feature type="active site" description="Charge relay system" evidence="3">
    <location>
        <position position="141"/>
    </location>
</feature>
<feature type="binding site" evidence="4">
    <location>
        <position position="225"/>
    </location>
    <ligand>
        <name>substrate</name>
    </ligand>
</feature>
<evidence type="ECO:0000256" key="2">
    <source>
        <dbReference type="ARBA" id="ARBA00022801"/>
    </source>
</evidence>
<accession>A0AA40CLM9</accession>
<evidence type="ECO:0000313" key="8">
    <source>
        <dbReference type="Proteomes" id="UP001174936"/>
    </source>
</evidence>
<sequence length="565" mass="62238">MEHSRRGEDLPPWQEVATEKREREAQKIPPEWRLPEETLNRARELRNIAGHFLDGILDDKTRHLTNLDASILLERTRDGSLTAMDVTAAFCKRAAFAHQLNRSLIEIGFNNALKRAKWLDEFWKSHHHPSGPLHGLPVTLKDQFHVKGMGTTMGYVGWIDSFEGDKTSEIKYRAESELVRKLESLGAIIIAKTTPVQSLWYWETNNNILGYHQNPRCQNLSSGGSSGGEGGIQALRGSAVGFGTDIGGSVSMPAAFNGVFSIKPSAGRLPTKDMPNSSLGQIHIPTVVGILGPSISTLRHVFQALVSSEPWRTDPSVLPIPWREPKLPSKLSFGFMDFDGVVKPHPPIIRALRMAKAALEKFGHEVIPWKGPPIQEAAAIHSSIIRADGNFDVFLRLALSGEPMIPQLVPFAPTGQPQPPKTAIEVAQYVQNMMNYRARHLAYWQSTASKTATGQPVDAVLLPVATSAGLIPGKPLYHAYITLANLIDHATLVVPVTQADQLVDTFEKDYTPAGELDRRVWEAYDPVAYDGAPATIQVLGGRLEEEKLLAVGQVVVDALREYKSL</sequence>
<keyword evidence="2" id="KW-0378">Hydrolase</keyword>
<dbReference type="Pfam" id="PF01425">
    <property type="entry name" value="Amidase"/>
    <property type="match status" value="1"/>
</dbReference>
<name>A0AA40CLM9_9PEZI</name>
<dbReference type="EMBL" id="JAULSV010000005">
    <property type="protein sequence ID" value="KAK0642982.1"/>
    <property type="molecule type" value="Genomic_DNA"/>
</dbReference>
<dbReference type="PIRSF" id="PIRSF001221">
    <property type="entry name" value="Amidase_fungi"/>
    <property type="match status" value="1"/>
</dbReference>
<evidence type="ECO:0000256" key="1">
    <source>
        <dbReference type="ARBA" id="ARBA00009199"/>
    </source>
</evidence>
<protein>
    <submittedName>
        <fullName evidence="7">General amidase GmdA</fullName>
    </submittedName>
</protein>
<evidence type="ECO:0000259" key="6">
    <source>
        <dbReference type="Pfam" id="PF01425"/>
    </source>
</evidence>
<dbReference type="Proteomes" id="UP001174936">
    <property type="component" value="Unassembled WGS sequence"/>
</dbReference>
<feature type="binding site" evidence="4">
    <location>
        <position position="199"/>
    </location>
    <ligand>
        <name>substrate</name>
    </ligand>
</feature>
<feature type="region of interest" description="Disordered" evidence="5">
    <location>
        <begin position="1"/>
        <end position="27"/>
    </location>
</feature>
<feature type="compositionally biased region" description="Basic and acidic residues" evidence="5">
    <location>
        <begin position="17"/>
        <end position="26"/>
    </location>
</feature>
<evidence type="ECO:0000313" key="7">
    <source>
        <dbReference type="EMBL" id="KAK0642982.1"/>
    </source>
</evidence>